<protein>
    <submittedName>
        <fullName evidence="2">Uncharacterized protein</fullName>
    </submittedName>
</protein>
<proteinExistence type="predicted"/>
<feature type="chain" id="PRO_5046856667" evidence="1">
    <location>
        <begin position="20"/>
        <end position="164"/>
    </location>
</feature>
<comment type="caution">
    <text evidence="2">The sequence shown here is derived from an EMBL/GenBank/DDBJ whole genome shotgun (WGS) entry which is preliminary data.</text>
</comment>
<dbReference type="RefSeq" id="WP_251832350.1">
    <property type="nucleotide sequence ID" value="NZ_JACSPS010000001.1"/>
</dbReference>
<dbReference type="PROSITE" id="PS51257">
    <property type="entry name" value="PROKAR_LIPOPROTEIN"/>
    <property type="match status" value="1"/>
</dbReference>
<reference evidence="2 3" key="1">
    <citation type="submission" date="2020-08" db="EMBL/GenBank/DDBJ databases">
        <title>A Genomic Blueprint of the Chicken Gut Microbiome.</title>
        <authorList>
            <person name="Gilroy R."/>
            <person name="Ravi A."/>
            <person name="Getino M."/>
            <person name="Pursley I."/>
            <person name="Horton D.L."/>
            <person name="Alikhan N.-F."/>
            <person name="Baker D."/>
            <person name="Gharbi K."/>
            <person name="Hall N."/>
            <person name="Watson M."/>
            <person name="Adriaenssens E.M."/>
            <person name="Foster-Nyarko E."/>
            <person name="Jarju S."/>
            <person name="Secka A."/>
            <person name="Antonio M."/>
            <person name="Oren A."/>
            <person name="Chaudhuri R."/>
            <person name="La Ragione R.M."/>
            <person name="Hildebrand F."/>
            <person name="Pallen M.J."/>
        </authorList>
    </citation>
    <scope>NUCLEOTIDE SEQUENCE [LARGE SCALE GENOMIC DNA]</scope>
    <source>
        <strain evidence="2 3">Sa1CVA4</strain>
    </source>
</reference>
<evidence type="ECO:0000313" key="2">
    <source>
        <dbReference type="EMBL" id="MBD8017140.1"/>
    </source>
</evidence>
<accession>A0ABR8WJ87</accession>
<name>A0ABR8WJ87_9FLAO</name>
<feature type="signal peptide" evidence="1">
    <location>
        <begin position="1"/>
        <end position="19"/>
    </location>
</feature>
<gene>
    <name evidence="2" type="ORF">H9628_01525</name>
</gene>
<dbReference type="Proteomes" id="UP000626242">
    <property type="component" value="Unassembled WGS sequence"/>
</dbReference>
<sequence length="164" mass="18366">MKKFFTIMLLAVFAFVAFSCDDRNDDIDNDTYAVMTDVTGSFNAANNYTLEQGINIAATDVVLVYRNRNSGNGGTTAWQLIPKTEFIGSGRELDYNFLFDAQNVEIYTEANFDQATLTGAEANTYLNNQRFRIVLVPASQGKNANVDFSDYNAVLRHFQIADRP</sequence>
<keyword evidence="3" id="KW-1185">Reference proteome</keyword>
<keyword evidence="1" id="KW-0732">Signal</keyword>
<evidence type="ECO:0000256" key="1">
    <source>
        <dbReference type="SAM" id="SignalP"/>
    </source>
</evidence>
<organism evidence="2 3">
    <name type="scientific">Kaistella pullorum</name>
    <dbReference type="NCBI Taxonomy" id="2763074"/>
    <lineage>
        <taxon>Bacteria</taxon>
        <taxon>Pseudomonadati</taxon>
        <taxon>Bacteroidota</taxon>
        <taxon>Flavobacteriia</taxon>
        <taxon>Flavobacteriales</taxon>
        <taxon>Weeksellaceae</taxon>
        <taxon>Chryseobacterium group</taxon>
        <taxon>Kaistella</taxon>
    </lineage>
</organism>
<evidence type="ECO:0000313" key="3">
    <source>
        <dbReference type="Proteomes" id="UP000626242"/>
    </source>
</evidence>
<dbReference type="EMBL" id="JACSPS010000001">
    <property type="protein sequence ID" value="MBD8017140.1"/>
    <property type="molecule type" value="Genomic_DNA"/>
</dbReference>